<dbReference type="Pfam" id="PF14559">
    <property type="entry name" value="TPR_19"/>
    <property type="match status" value="1"/>
</dbReference>
<evidence type="ECO:0000313" key="3">
    <source>
        <dbReference type="Proteomes" id="UP000242469"/>
    </source>
</evidence>
<organism evidence="2 3">
    <name type="scientific">Marinobacterium iners DSM 11526</name>
    <dbReference type="NCBI Taxonomy" id="1122198"/>
    <lineage>
        <taxon>Bacteria</taxon>
        <taxon>Pseudomonadati</taxon>
        <taxon>Pseudomonadota</taxon>
        <taxon>Gammaproteobacteria</taxon>
        <taxon>Oceanospirillales</taxon>
        <taxon>Oceanospirillaceae</taxon>
        <taxon>Marinobacterium</taxon>
    </lineage>
</organism>
<accession>A0A1H3XAX3</accession>
<evidence type="ECO:0000256" key="1">
    <source>
        <dbReference type="SAM" id="SignalP"/>
    </source>
</evidence>
<keyword evidence="3" id="KW-1185">Reference proteome</keyword>
<reference evidence="3" key="1">
    <citation type="submission" date="2016-10" db="EMBL/GenBank/DDBJ databases">
        <authorList>
            <person name="Varghese N."/>
            <person name="Submissions S."/>
        </authorList>
    </citation>
    <scope>NUCLEOTIDE SEQUENCE [LARGE SCALE GENOMIC DNA]</scope>
    <source>
        <strain evidence="3">DSM 11526</strain>
    </source>
</reference>
<dbReference type="OrthoDB" id="9812424at2"/>
<keyword evidence="1" id="KW-0732">Signal</keyword>
<proteinExistence type="predicted"/>
<evidence type="ECO:0000313" key="2">
    <source>
        <dbReference type="EMBL" id="SDZ96546.1"/>
    </source>
</evidence>
<gene>
    <name evidence="2" type="ORF">SAMN02745729_10197</name>
</gene>
<dbReference type="AlphaFoldDB" id="A0A1H3XAX3"/>
<feature type="chain" id="PRO_5017331661" description="Tetratricopeptide repeat-containing protein" evidence="1">
    <location>
        <begin position="25"/>
        <end position="212"/>
    </location>
</feature>
<sequence length="212" mass="23136">MKPVTHIRTALLTLMLGCATITQAATTEQLLPFQQRWAEIQYNLDQDAQADAFDNLATQLAEQLTAQPHDPELMIWQGIVLSSQAGATGGLGALKLVKRARTLFEAAIEQDASALNGSALTSLATLYHQVPGWPLGFGSDEKAQELFERALVINPDGIDSNYFYAAFLLEKGDNTRAKALLDKALAAPARPGRQRADAGRREEIHTLLQQLK</sequence>
<dbReference type="Gene3D" id="1.25.40.10">
    <property type="entry name" value="Tetratricopeptide repeat domain"/>
    <property type="match status" value="1"/>
</dbReference>
<dbReference type="InterPro" id="IPR011990">
    <property type="entry name" value="TPR-like_helical_dom_sf"/>
</dbReference>
<dbReference type="Proteomes" id="UP000242469">
    <property type="component" value="Unassembled WGS sequence"/>
</dbReference>
<dbReference type="STRING" id="1122198.SAMN02745729_10197"/>
<dbReference type="SUPFAM" id="SSF48452">
    <property type="entry name" value="TPR-like"/>
    <property type="match status" value="1"/>
</dbReference>
<name>A0A1H3XAX3_9GAMM</name>
<feature type="signal peptide" evidence="1">
    <location>
        <begin position="1"/>
        <end position="24"/>
    </location>
</feature>
<dbReference type="EMBL" id="FNRJ01000001">
    <property type="protein sequence ID" value="SDZ96546.1"/>
    <property type="molecule type" value="Genomic_DNA"/>
</dbReference>
<dbReference type="RefSeq" id="WP_091821377.1">
    <property type="nucleotide sequence ID" value="NZ_FNRJ01000001.1"/>
</dbReference>
<protein>
    <recommendedName>
        <fullName evidence="4">Tetratricopeptide repeat-containing protein</fullName>
    </recommendedName>
</protein>
<evidence type="ECO:0008006" key="4">
    <source>
        <dbReference type="Google" id="ProtNLM"/>
    </source>
</evidence>